<keyword evidence="4" id="KW-1185">Reference proteome</keyword>
<dbReference type="AlphaFoldDB" id="A0AA37XBX8"/>
<dbReference type="Pfam" id="PF00498">
    <property type="entry name" value="FHA"/>
    <property type="match status" value="1"/>
</dbReference>
<keyword evidence="1" id="KW-0597">Phosphoprotein</keyword>
<accession>A0AA37XBX8</accession>
<dbReference type="Proteomes" id="UP001157160">
    <property type="component" value="Unassembled WGS sequence"/>
</dbReference>
<sequence>MDANERFLLQFSTGDSYAVRGGGLLGRHPAADPGTTATHLIRVPDAGRSVSKTHLQFGIDDGEFWILDRHSGNGTVLWAPGESPVRCEPGRRYRAPRGSRVEVGEQFFLLD</sequence>
<proteinExistence type="predicted"/>
<organism evidence="3 4">
    <name type="scientific">Arenivirga flava</name>
    <dbReference type="NCBI Taxonomy" id="1930060"/>
    <lineage>
        <taxon>Bacteria</taxon>
        <taxon>Bacillati</taxon>
        <taxon>Actinomycetota</taxon>
        <taxon>Actinomycetes</taxon>
        <taxon>Micrococcales</taxon>
        <taxon>Microbacteriaceae</taxon>
        <taxon>Arenivirga</taxon>
    </lineage>
</organism>
<name>A0AA37XBX8_9MICO</name>
<feature type="domain" description="FHA" evidence="2">
    <location>
        <begin position="23"/>
        <end position="77"/>
    </location>
</feature>
<dbReference type="PROSITE" id="PS50006">
    <property type="entry name" value="FHA_DOMAIN"/>
    <property type="match status" value="1"/>
</dbReference>
<protein>
    <recommendedName>
        <fullName evidence="2">FHA domain-containing protein</fullName>
    </recommendedName>
</protein>
<dbReference type="InterPro" id="IPR008984">
    <property type="entry name" value="SMAD_FHA_dom_sf"/>
</dbReference>
<dbReference type="InterPro" id="IPR000253">
    <property type="entry name" value="FHA_dom"/>
</dbReference>
<comment type="caution">
    <text evidence="3">The sequence shown here is derived from an EMBL/GenBank/DDBJ whole genome shotgun (WGS) entry which is preliminary data.</text>
</comment>
<evidence type="ECO:0000313" key="4">
    <source>
        <dbReference type="Proteomes" id="UP001157160"/>
    </source>
</evidence>
<reference evidence="3 4" key="1">
    <citation type="journal article" date="2014" name="Int. J. Syst. Evol. Microbiol.">
        <title>Complete genome sequence of Corynebacterium casei LMG S-19264T (=DSM 44701T), isolated from a smear-ripened cheese.</title>
        <authorList>
            <consortium name="US DOE Joint Genome Institute (JGI-PGF)"/>
            <person name="Walter F."/>
            <person name="Albersmeier A."/>
            <person name="Kalinowski J."/>
            <person name="Ruckert C."/>
        </authorList>
    </citation>
    <scope>NUCLEOTIDE SEQUENCE [LARGE SCALE GENOMIC DNA]</scope>
    <source>
        <strain evidence="3 4">NBRC 112289</strain>
    </source>
</reference>
<evidence type="ECO:0000313" key="3">
    <source>
        <dbReference type="EMBL" id="GMA27797.1"/>
    </source>
</evidence>
<dbReference type="EMBL" id="BSUL01000001">
    <property type="protein sequence ID" value="GMA27797.1"/>
    <property type="molecule type" value="Genomic_DNA"/>
</dbReference>
<dbReference type="SUPFAM" id="SSF49879">
    <property type="entry name" value="SMAD/FHA domain"/>
    <property type="match status" value="1"/>
</dbReference>
<dbReference type="Gene3D" id="2.60.200.20">
    <property type="match status" value="1"/>
</dbReference>
<gene>
    <name evidence="3" type="ORF">GCM10025874_10500</name>
</gene>
<dbReference type="RefSeq" id="WP_284230681.1">
    <property type="nucleotide sequence ID" value="NZ_BSUL01000001.1"/>
</dbReference>
<evidence type="ECO:0000256" key="1">
    <source>
        <dbReference type="ARBA" id="ARBA00022553"/>
    </source>
</evidence>
<evidence type="ECO:0000259" key="2">
    <source>
        <dbReference type="PROSITE" id="PS50006"/>
    </source>
</evidence>